<evidence type="ECO:0000256" key="2">
    <source>
        <dbReference type="ARBA" id="ARBA00022670"/>
    </source>
</evidence>
<dbReference type="InterPro" id="IPR032456">
    <property type="entry name" value="Peptidase_M48_N"/>
</dbReference>
<keyword evidence="5 15" id="KW-0378">Hydrolase</keyword>
<dbReference type="AlphaFoldDB" id="A0AAN7WIP9"/>
<protein>
    <recommendedName>
        <fullName evidence="15">CAAX prenyl protease</fullName>
        <ecNumber evidence="15">3.4.24.84</ecNumber>
    </recommendedName>
</protein>
<keyword evidence="6 15" id="KW-0256">Endoplasmic reticulum</keyword>
<dbReference type="EC" id="3.4.24.84" evidence="15"/>
<evidence type="ECO:0000259" key="16">
    <source>
        <dbReference type="Pfam" id="PF01435"/>
    </source>
</evidence>
<dbReference type="FunFam" id="3.30.2010.10:FF:000002">
    <property type="entry name" value="CAAX prenyl protease"/>
    <property type="match status" value="1"/>
</dbReference>
<evidence type="ECO:0000256" key="6">
    <source>
        <dbReference type="ARBA" id="ARBA00022824"/>
    </source>
</evidence>
<feature type="domain" description="Peptidase M48" evidence="16">
    <location>
        <begin position="229"/>
        <end position="455"/>
    </location>
</feature>
<feature type="binding site" evidence="14">
    <location>
        <position position="399"/>
    </location>
    <ligand>
        <name>Zn(2+)</name>
        <dbReference type="ChEBI" id="CHEBI:29105"/>
        <note>catalytic</note>
    </ligand>
</feature>
<keyword evidence="7 14" id="KW-0862">Zinc</keyword>
<dbReference type="Gene3D" id="3.30.2010.10">
    <property type="entry name" value="Metalloproteases ('zincins'), catalytic domain"/>
    <property type="match status" value="1"/>
</dbReference>
<keyword evidence="8 15" id="KW-1133">Transmembrane helix</keyword>
<proteinExistence type="inferred from homology"/>
<comment type="cofactor">
    <cofactor evidence="14 15">
        <name>Zn(2+)</name>
        <dbReference type="ChEBI" id="CHEBI:29105"/>
    </cofactor>
    <text evidence="14 15">Binds 1 zinc ion per subunit.</text>
</comment>
<comment type="similarity">
    <text evidence="12 15">Belongs to the peptidase M48A family.</text>
</comment>
<evidence type="ECO:0000256" key="1">
    <source>
        <dbReference type="ARBA" id="ARBA00004477"/>
    </source>
</evidence>
<evidence type="ECO:0000256" key="8">
    <source>
        <dbReference type="ARBA" id="ARBA00022989"/>
    </source>
</evidence>
<evidence type="ECO:0000313" key="19">
    <source>
        <dbReference type="Proteomes" id="UP001306508"/>
    </source>
</evidence>
<comment type="function">
    <text evidence="15">Proteolytically removes the C-terminal three residues of farnesylated proteins.</text>
</comment>
<name>A0AAN7WIP9_9SACH</name>
<evidence type="ECO:0000256" key="4">
    <source>
        <dbReference type="ARBA" id="ARBA00022723"/>
    </source>
</evidence>
<organism evidence="18 19">
    <name type="scientific">Arxiozyma heterogenica</name>
    <dbReference type="NCBI Taxonomy" id="278026"/>
    <lineage>
        <taxon>Eukaryota</taxon>
        <taxon>Fungi</taxon>
        <taxon>Dikarya</taxon>
        <taxon>Ascomycota</taxon>
        <taxon>Saccharomycotina</taxon>
        <taxon>Saccharomycetes</taxon>
        <taxon>Saccharomycetales</taxon>
        <taxon>Saccharomycetaceae</taxon>
        <taxon>Arxiozyma</taxon>
    </lineage>
</organism>
<evidence type="ECO:0000259" key="17">
    <source>
        <dbReference type="Pfam" id="PF16491"/>
    </source>
</evidence>
<gene>
    <name evidence="18" type="ORF">RI543_001010</name>
</gene>
<dbReference type="PANTHER" id="PTHR10120">
    <property type="entry name" value="CAAX PRENYL PROTEASE 1"/>
    <property type="match status" value="1"/>
</dbReference>
<dbReference type="GO" id="GO:0071586">
    <property type="term" value="P:CAAX-box protein processing"/>
    <property type="evidence" value="ECO:0007669"/>
    <property type="project" value="UniProtKB-UniRule"/>
</dbReference>
<keyword evidence="4 14" id="KW-0479">Metal-binding</keyword>
<feature type="transmembrane region" description="Helical" evidence="15">
    <location>
        <begin position="163"/>
        <end position="186"/>
    </location>
</feature>
<feature type="transmembrane region" description="Helical" evidence="15">
    <location>
        <begin position="198"/>
        <end position="220"/>
    </location>
</feature>
<feature type="binding site" evidence="14">
    <location>
        <position position="304"/>
    </location>
    <ligand>
        <name>Zn(2+)</name>
        <dbReference type="ChEBI" id="CHEBI:29105"/>
        <note>catalytic</note>
    </ligand>
</feature>
<evidence type="ECO:0000256" key="12">
    <source>
        <dbReference type="ARBA" id="ARBA00060927"/>
    </source>
</evidence>
<dbReference type="Pfam" id="PF01435">
    <property type="entry name" value="Peptidase_M48"/>
    <property type="match status" value="1"/>
</dbReference>
<evidence type="ECO:0000256" key="15">
    <source>
        <dbReference type="RuleBase" id="RU366005"/>
    </source>
</evidence>
<evidence type="ECO:0000256" key="7">
    <source>
        <dbReference type="ARBA" id="ARBA00022833"/>
    </source>
</evidence>
<keyword evidence="10 15" id="KW-0472">Membrane</keyword>
<feature type="transmembrane region" description="Helical" evidence="15">
    <location>
        <begin position="115"/>
        <end position="142"/>
    </location>
</feature>
<evidence type="ECO:0000256" key="3">
    <source>
        <dbReference type="ARBA" id="ARBA00022692"/>
    </source>
</evidence>
<dbReference type="GO" id="GO:0046872">
    <property type="term" value="F:metal ion binding"/>
    <property type="evidence" value="ECO:0007669"/>
    <property type="project" value="UniProtKB-UniRule"/>
</dbReference>
<dbReference type="Pfam" id="PF16491">
    <property type="entry name" value="Peptidase_M48_N"/>
    <property type="match status" value="1"/>
</dbReference>
<evidence type="ECO:0000256" key="14">
    <source>
        <dbReference type="PIRSR" id="PIRSR627057-2"/>
    </source>
</evidence>
<dbReference type="GO" id="GO:0005789">
    <property type="term" value="C:endoplasmic reticulum membrane"/>
    <property type="evidence" value="ECO:0007669"/>
    <property type="project" value="UniProtKB-SubCell"/>
</dbReference>
<keyword evidence="9 15" id="KW-0482">Metalloprotease</keyword>
<comment type="caution">
    <text evidence="15">Lacks conserved residue(s) required for the propagation of feature annotation.</text>
</comment>
<reference evidence="19" key="1">
    <citation type="submission" date="2023-07" db="EMBL/GenBank/DDBJ databases">
        <title>A draft genome of Kazachstania heterogenica Y-27499.</title>
        <authorList>
            <person name="Donic C."/>
            <person name="Kralova J.S."/>
            <person name="Fidel L."/>
            <person name="Ben-Dor S."/>
            <person name="Jung S."/>
        </authorList>
    </citation>
    <scope>NUCLEOTIDE SEQUENCE [LARGE SCALE GENOMIC DNA]</scope>
    <source>
        <strain evidence="19">Y27499</strain>
    </source>
</reference>
<comment type="caution">
    <text evidence="18">The sequence shown here is derived from an EMBL/GenBank/DDBJ whole genome shotgun (WGS) entry which is preliminary data.</text>
</comment>
<dbReference type="GO" id="GO:0004222">
    <property type="term" value="F:metalloendopeptidase activity"/>
    <property type="evidence" value="ECO:0007669"/>
    <property type="project" value="UniProtKB-UniRule"/>
</dbReference>
<evidence type="ECO:0000256" key="10">
    <source>
        <dbReference type="ARBA" id="ARBA00023136"/>
    </source>
</evidence>
<dbReference type="EMBL" id="JAWIZZ010000035">
    <property type="protein sequence ID" value="KAK5781463.1"/>
    <property type="molecule type" value="Genomic_DNA"/>
</dbReference>
<dbReference type="CDD" id="cd07343">
    <property type="entry name" value="M48A_Zmpste24p_like"/>
    <property type="match status" value="1"/>
</dbReference>
<comment type="catalytic activity">
    <reaction evidence="11 15">
        <text>Hydrolyzes the peptide bond -P2-(S-farnesyl or geranylgeranyl)C-P1'-P2'-P3'-COOH where P1' and P2' are amino acids with aliphatic side chains and P3' is any C-terminal residue.</text>
        <dbReference type="EC" id="3.4.24.84"/>
    </reaction>
</comment>
<keyword evidence="2 15" id="KW-0645">Protease</keyword>
<feature type="active site" evidence="13">
    <location>
        <position position="301"/>
    </location>
</feature>
<evidence type="ECO:0000256" key="13">
    <source>
        <dbReference type="PIRSR" id="PIRSR627057-1"/>
    </source>
</evidence>
<keyword evidence="19" id="KW-1185">Reference proteome</keyword>
<dbReference type="InterPro" id="IPR001915">
    <property type="entry name" value="Peptidase_M48"/>
</dbReference>
<keyword evidence="3 15" id="KW-0812">Transmembrane</keyword>
<feature type="domain" description="CAAX prenyl protease 1 N-terminal" evidence="17">
    <location>
        <begin position="40"/>
        <end position="226"/>
    </location>
</feature>
<evidence type="ECO:0000256" key="5">
    <source>
        <dbReference type="ARBA" id="ARBA00022801"/>
    </source>
</evidence>
<feature type="active site" description="Proton donor" evidence="13">
    <location>
        <position position="403"/>
    </location>
</feature>
<sequence>MTFLDYISEAIQHPNFPWKKIIIGISIGQFVFETYLSYRQYRVLSKKQLPSVLEGEIDKETFEKSEEYSRAKIKFSVVSDLISLIQNLIFVKYDVLPKLWNIGKFLSKNIFPAKYQAVSVVAQSLMFLFTLSNLSTVLSLPVSYYSHFVLEEKFGFNKLTIKLWIIDMIKGTLLGYIIGGPILYFFLKIFDYFETNFLWYICLFVLVVQILAMVFIPVFIMPLFNKFTPLEDGDLKVSIENLAKDCGFPLDKIFVIDGSKRSSHSNAYFTGLPFTSKRIVLFDTLVNQSSIKEITAVLAHEIGHWQMNHILNMLVISQIHMIAIFKLFTSVYRNESLYNAFGFFVKNSDTASTALSNSNFVVFTQGFPILIGFILFNDLLTPLECILQFGMSLLQRKQEYQADGYAKKLGFSKDLSRALITLQIKNLSTMSVDKLYSAYHYSHPTLAERLTALEYVSEKKKE</sequence>
<evidence type="ECO:0000313" key="18">
    <source>
        <dbReference type="EMBL" id="KAK5781463.1"/>
    </source>
</evidence>
<evidence type="ECO:0000256" key="9">
    <source>
        <dbReference type="ARBA" id="ARBA00023049"/>
    </source>
</evidence>
<dbReference type="InterPro" id="IPR027057">
    <property type="entry name" value="CAXX_Prtase_1"/>
</dbReference>
<evidence type="ECO:0000256" key="11">
    <source>
        <dbReference type="ARBA" id="ARBA00044456"/>
    </source>
</evidence>
<dbReference type="Proteomes" id="UP001306508">
    <property type="component" value="Unassembled WGS sequence"/>
</dbReference>
<comment type="subcellular location">
    <subcellularLocation>
        <location evidence="1 15">Endoplasmic reticulum membrane</location>
        <topology evidence="1 15">Multi-pass membrane protein</topology>
    </subcellularLocation>
</comment>
<feature type="binding site" evidence="14">
    <location>
        <position position="300"/>
    </location>
    <ligand>
        <name>Zn(2+)</name>
        <dbReference type="ChEBI" id="CHEBI:29105"/>
        <note>catalytic</note>
    </ligand>
</feature>
<accession>A0AAN7WIP9</accession>